<protein>
    <recommendedName>
        <fullName evidence="3">DUF11 domain-containing protein</fullName>
    </recommendedName>
</protein>
<dbReference type="AlphaFoldDB" id="T0IT46"/>
<comment type="caution">
    <text evidence="1">The sequence shown here is derived from an EMBL/GenBank/DDBJ whole genome shotgun (WGS) entry which is preliminary data.</text>
</comment>
<dbReference type="RefSeq" id="WP_021236420.1">
    <property type="nucleotide sequence ID" value="NZ_ATHO01000005.1"/>
</dbReference>
<gene>
    <name evidence="1" type="ORF">L288_00400</name>
</gene>
<evidence type="ECO:0000313" key="1">
    <source>
        <dbReference type="EMBL" id="EQB15025.1"/>
    </source>
</evidence>
<accession>T0IT46</accession>
<dbReference type="PATRIC" id="fig|1329909.3.peg.72"/>
<evidence type="ECO:0000313" key="2">
    <source>
        <dbReference type="Proteomes" id="UP000015525"/>
    </source>
</evidence>
<name>T0IT46_9SPHN</name>
<organism evidence="1 2">
    <name type="scientific">Sphingobium quisquiliarum P25</name>
    <dbReference type="NCBI Taxonomy" id="1329909"/>
    <lineage>
        <taxon>Bacteria</taxon>
        <taxon>Pseudomonadati</taxon>
        <taxon>Pseudomonadota</taxon>
        <taxon>Alphaproteobacteria</taxon>
        <taxon>Sphingomonadales</taxon>
        <taxon>Sphingomonadaceae</taxon>
        <taxon>Sphingobium</taxon>
    </lineage>
</organism>
<reference evidence="1 2" key="1">
    <citation type="journal article" date="2013" name="Genome Announc.">
        <title>Draft Genome Sequence of Sphingobium quisquiliarum Strain P25T, a Novel Hexachlorocyclohexane (HCH)-Degrading Bacterium Isolated from an HCH Dumpsite.</title>
        <authorList>
            <person name="Kumar Singh A."/>
            <person name="Sangwan N."/>
            <person name="Sharma A."/>
            <person name="Gupta V."/>
            <person name="Khurana J.P."/>
            <person name="Lal R."/>
        </authorList>
    </citation>
    <scope>NUCLEOTIDE SEQUENCE [LARGE SCALE GENOMIC DNA]</scope>
    <source>
        <strain evidence="1 2">P25</strain>
    </source>
</reference>
<proteinExistence type="predicted"/>
<evidence type="ECO:0008006" key="3">
    <source>
        <dbReference type="Google" id="ProtNLM"/>
    </source>
</evidence>
<dbReference type="Proteomes" id="UP000015525">
    <property type="component" value="Unassembled WGS sequence"/>
</dbReference>
<dbReference type="EMBL" id="ATHO01000005">
    <property type="protein sequence ID" value="EQB15025.1"/>
    <property type="molecule type" value="Genomic_DNA"/>
</dbReference>
<sequence>MACGLLAASAPGGAFARQDIKVDTQLFVERVHTDINGRPRRVLASADRVAPGDQLILVVNWRNAGTQPLRGLAVTNPVPRGMQLATSEPAVQVSVDGGQRWGRLEELWLPTPLGGTRRAVPADITHIRWTMPDPISPGESGRLSYRATVR</sequence>
<keyword evidence="2" id="KW-1185">Reference proteome</keyword>